<organism evidence="1">
    <name type="scientific">Arundo donax</name>
    <name type="common">Giant reed</name>
    <name type="synonym">Donax arundinaceus</name>
    <dbReference type="NCBI Taxonomy" id="35708"/>
    <lineage>
        <taxon>Eukaryota</taxon>
        <taxon>Viridiplantae</taxon>
        <taxon>Streptophyta</taxon>
        <taxon>Embryophyta</taxon>
        <taxon>Tracheophyta</taxon>
        <taxon>Spermatophyta</taxon>
        <taxon>Magnoliopsida</taxon>
        <taxon>Liliopsida</taxon>
        <taxon>Poales</taxon>
        <taxon>Poaceae</taxon>
        <taxon>PACMAD clade</taxon>
        <taxon>Arundinoideae</taxon>
        <taxon>Arundineae</taxon>
        <taxon>Arundo</taxon>
    </lineage>
</organism>
<dbReference type="EMBL" id="GBRH01241609">
    <property type="protein sequence ID" value="JAD56286.1"/>
    <property type="molecule type" value="Transcribed_RNA"/>
</dbReference>
<protein>
    <submittedName>
        <fullName evidence="1">Uncharacterized protein</fullName>
    </submittedName>
</protein>
<name>A0A0A9AYT5_ARUDO</name>
<reference evidence="1" key="1">
    <citation type="submission" date="2014-09" db="EMBL/GenBank/DDBJ databases">
        <authorList>
            <person name="Magalhaes I.L.F."/>
            <person name="Oliveira U."/>
            <person name="Santos F.R."/>
            <person name="Vidigal T.H.D.A."/>
            <person name="Brescovit A.D."/>
            <person name="Santos A.J."/>
        </authorList>
    </citation>
    <scope>NUCLEOTIDE SEQUENCE</scope>
    <source>
        <tissue evidence="1">Shoot tissue taken approximately 20 cm above the soil surface</tissue>
    </source>
</reference>
<sequence length="27" mass="3349">MEKFLIFLSLALNRKILRRRTRTRTSQ</sequence>
<accession>A0A0A9AYT5</accession>
<dbReference type="AlphaFoldDB" id="A0A0A9AYT5"/>
<reference evidence="1" key="2">
    <citation type="journal article" date="2015" name="Data Brief">
        <title>Shoot transcriptome of the giant reed, Arundo donax.</title>
        <authorList>
            <person name="Barrero R.A."/>
            <person name="Guerrero F.D."/>
            <person name="Moolhuijzen P."/>
            <person name="Goolsby J.A."/>
            <person name="Tidwell J."/>
            <person name="Bellgard S.E."/>
            <person name="Bellgard M.I."/>
        </authorList>
    </citation>
    <scope>NUCLEOTIDE SEQUENCE</scope>
    <source>
        <tissue evidence="1">Shoot tissue taken approximately 20 cm above the soil surface</tissue>
    </source>
</reference>
<evidence type="ECO:0000313" key="1">
    <source>
        <dbReference type="EMBL" id="JAD56286.1"/>
    </source>
</evidence>
<proteinExistence type="predicted"/>